<protein>
    <submittedName>
        <fullName evidence="6">RNA methyltransferase</fullName>
    </submittedName>
</protein>
<dbReference type="PROSITE" id="PS51165">
    <property type="entry name" value="THUMP"/>
    <property type="match status" value="1"/>
</dbReference>
<dbReference type="GO" id="GO:0008990">
    <property type="term" value="F:rRNA (guanine-N2-)-methyltransferase activity"/>
    <property type="evidence" value="ECO:0007669"/>
    <property type="project" value="TreeGrafter"/>
</dbReference>
<dbReference type="InterPro" id="IPR054170">
    <property type="entry name" value="RlmL_1st"/>
</dbReference>
<dbReference type="InterPro" id="IPR029063">
    <property type="entry name" value="SAM-dependent_MTases_sf"/>
</dbReference>
<dbReference type="InterPro" id="IPR002052">
    <property type="entry name" value="DNA_methylase_N6_adenine_CS"/>
</dbReference>
<evidence type="ECO:0000259" key="5">
    <source>
        <dbReference type="PROSITE" id="PS51165"/>
    </source>
</evidence>
<dbReference type="PROSITE" id="PS01261">
    <property type="entry name" value="UPF0020"/>
    <property type="match status" value="1"/>
</dbReference>
<dbReference type="Pfam" id="PF02926">
    <property type="entry name" value="THUMP"/>
    <property type="match status" value="1"/>
</dbReference>
<dbReference type="CDD" id="cd11715">
    <property type="entry name" value="THUMP_AdoMetMT"/>
    <property type="match status" value="1"/>
</dbReference>
<sequence length="397" mass="45037">MSKLELIATSAFGIESIVARELKNLGYDEAKVENGKVTFSADELGICRTNLWLRSSERVLLKMGEFSATTFEELFQQTKALPWENWLPIDAEFPVEGKSIKSKLFSVSDCQAIVKKAIVERLKEVYGISWFQETGARYKVEVALLKDVATLTIDTSGPGLHKRGYRRLAGQAPLKETLAAAMIQLSYWKADRALIDPFCGTGTIPIEAAMIAQNRAPGLKREFISEKWSNIPEKTWQQAREEAHDLYHPDLDLHIYGSDIDPSALQLARAHAEDAGLTDKIFFQKLPVSEVRSRFQYGHLITNPPYGERLGELEDVKKLYQDLGHIFKALPTWSLHVITSLKKPEDLIGRPWDKSRKLYNGRIECHYFQFFGPKPLRKPRPDPLTTIETQSEENADS</sequence>
<evidence type="ECO:0000256" key="1">
    <source>
        <dbReference type="ARBA" id="ARBA00022603"/>
    </source>
</evidence>
<keyword evidence="1 6" id="KW-0489">Methyltransferase</keyword>
<feature type="region of interest" description="Disordered" evidence="4">
    <location>
        <begin position="374"/>
        <end position="397"/>
    </location>
</feature>
<dbReference type="EMBL" id="CP007032">
    <property type="protein sequence ID" value="AHF07098.1"/>
    <property type="molecule type" value="Genomic_DNA"/>
</dbReference>
<dbReference type="SUPFAM" id="SSF53335">
    <property type="entry name" value="S-adenosyl-L-methionine-dependent methyltransferases"/>
    <property type="match status" value="1"/>
</dbReference>
<keyword evidence="7" id="KW-1185">Reference proteome</keyword>
<dbReference type="GO" id="GO:0070043">
    <property type="term" value="F:rRNA (guanine-N7-)-methyltransferase activity"/>
    <property type="evidence" value="ECO:0007669"/>
    <property type="project" value="TreeGrafter"/>
</dbReference>
<dbReference type="RefSeq" id="WP_006717214.1">
    <property type="nucleotide sequence ID" value="NZ_CP007032.1"/>
</dbReference>
<evidence type="ECO:0000313" key="6">
    <source>
        <dbReference type="EMBL" id="AHF07098.1"/>
    </source>
</evidence>
<dbReference type="Pfam" id="PF01170">
    <property type="entry name" value="UPF0020"/>
    <property type="match status" value="1"/>
</dbReference>
<dbReference type="GO" id="GO:0003723">
    <property type="term" value="F:RNA binding"/>
    <property type="evidence" value="ECO:0007669"/>
    <property type="project" value="UniProtKB-UniRule"/>
</dbReference>
<dbReference type="InterPro" id="IPR000241">
    <property type="entry name" value="RlmKL-like_Mtase"/>
</dbReference>
<dbReference type="PROSITE" id="PS00092">
    <property type="entry name" value="N6_MTASE"/>
    <property type="match status" value="1"/>
</dbReference>
<dbReference type="OrthoDB" id="9809404at2"/>
<evidence type="ECO:0000256" key="3">
    <source>
        <dbReference type="PROSITE-ProRule" id="PRU00529"/>
    </source>
</evidence>
<dbReference type="HOGENOM" id="CLU_032119_3_1_9"/>
<name>W0EC39_9FIRM</name>
<dbReference type="Pfam" id="PF22020">
    <property type="entry name" value="RlmL_1st"/>
    <property type="match status" value="1"/>
</dbReference>
<dbReference type="KEGG" id="dmt:DESME_08445"/>
<evidence type="ECO:0000256" key="4">
    <source>
        <dbReference type="SAM" id="MobiDB-lite"/>
    </source>
</evidence>
<dbReference type="InterPro" id="IPR004114">
    <property type="entry name" value="THUMP_dom"/>
</dbReference>
<dbReference type="Gene3D" id="3.40.50.150">
    <property type="entry name" value="Vaccinia Virus protein VP39"/>
    <property type="match status" value="1"/>
</dbReference>
<dbReference type="eggNOG" id="COG0116">
    <property type="taxonomic scope" value="Bacteria"/>
</dbReference>
<dbReference type="STRING" id="871968.DESME_08445"/>
<proteinExistence type="predicted"/>
<dbReference type="InterPro" id="IPR053943">
    <property type="entry name" value="RlmKL-like_Mtase_CS"/>
</dbReference>
<feature type="domain" description="THUMP" evidence="5">
    <location>
        <begin position="45"/>
        <end position="155"/>
    </location>
</feature>
<keyword evidence="3" id="KW-0694">RNA-binding</keyword>
<dbReference type="PANTHER" id="PTHR47313">
    <property type="entry name" value="RIBOSOMAL RNA LARGE SUBUNIT METHYLTRANSFERASE K/L"/>
    <property type="match status" value="1"/>
</dbReference>
<reference evidence="6 7" key="1">
    <citation type="submission" date="2013-12" db="EMBL/GenBank/DDBJ databases">
        <authorList>
            <consortium name="DOE Joint Genome Institute"/>
            <person name="Smidt H."/>
            <person name="Huntemann M."/>
            <person name="Han J."/>
            <person name="Chen A."/>
            <person name="Kyrpides N."/>
            <person name="Mavromatis K."/>
            <person name="Markowitz V."/>
            <person name="Palaniappan K."/>
            <person name="Ivanova N."/>
            <person name="Schaumberg A."/>
            <person name="Pati A."/>
            <person name="Liolios K."/>
            <person name="Nordberg H.P."/>
            <person name="Cantor M.N."/>
            <person name="Hua S.X."/>
            <person name="Woyke T."/>
        </authorList>
    </citation>
    <scope>NUCLEOTIDE SEQUENCE [LARGE SCALE GENOMIC DNA]</scope>
    <source>
        <strain evidence="7">DSM 15288</strain>
    </source>
</reference>
<evidence type="ECO:0000256" key="2">
    <source>
        <dbReference type="ARBA" id="ARBA00022679"/>
    </source>
</evidence>
<dbReference type="Gene3D" id="3.30.2130.30">
    <property type="match status" value="1"/>
</dbReference>
<dbReference type="AlphaFoldDB" id="W0EC39"/>
<dbReference type="Proteomes" id="UP000010847">
    <property type="component" value="Chromosome"/>
</dbReference>
<dbReference type="SMART" id="SM00981">
    <property type="entry name" value="THUMP"/>
    <property type="match status" value="1"/>
</dbReference>
<evidence type="ECO:0000313" key="7">
    <source>
        <dbReference type="Proteomes" id="UP000010847"/>
    </source>
</evidence>
<accession>W0EC39</accession>
<dbReference type="PANTHER" id="PTHR47313:SF1">
    <property type="entry name" value="RIBOSOMAL RNA LARGE SUBUNIT METHYLTRANSFERASE K_L"/>
    <property type="match status" value="1"/>
</dbReference>
<keyword evidence="2 6" id="KW-0808">Transferase</keyword>
<gene>
    <name evidence="6" type="ORF">DESME_08445</name>
</gene>
<organism evidence="6 7">
    <name type="scientific">Desulfitobacterium metallireducens DSM 15288</name>
    <dbReference type="NCBI Taxonomy" id="871968"/>
    <lineage>
        <taxon>Bacteria</taxon>
        <taxon>Bacillati</taxon>
        <taxon>Bacillota</taxon>
        <taxon>Clostridia</taxon>
        <taxon>Eubacteriales</taxon>
        <taxon>Desulfitobacteriaceae</taxon>
        <taxon>Desulfitobacterium</taxon>
    </lineage>
</organism>